<evidence type="ECO:0000259" key="12">
    <source>
        <dbReference type="PROSITE" id="PS51030"/>
    </source>
</evidence>
<dbReference type="PROSITE" id="PS00031">
    <property type="entry name" value="NUCLEAR_REC_DBD_1"/>
    <property type="match status" value="1"/>
</dbReference>
<evidence type="ECO:0000256" key="5">
    <source>
        <dbReference type="ARBA" id="ARBA00023015"/>
    </source>
</evidence>
<dbReference type="GO" id="GO:0090575">
    <property type="term" value="C:RNA polymerase II transcription regulator complex"/>
    <property type="evidence" value="ECO:0000318"/>
    <property type="project" value="GO_Central"/>
</dbReference>
<sequence>MVDISEVPLTPNKLSPLSDVSNNNEEDPSVLKLPPSKRWRGTFHNNNNNSSRCSDLEALSPSVAQKDSFSPEAQSQNNVCRSSADMDIHIHPGHFDMGMGKFPHHMMPPPPLLVVPSLVPNQQQMPPRTQDSFFLKSHHGPHITRVESPMSALSPFSAMSSPGTTPRMSPLTSLPTPVSNGFLPSPMTAGTFLFSPFSAGPGISTSTTPTHFPFPPHLPFQTQHLLREANIDPKLRTQSEGDAASLKSSGLDSQGHSEESNSDEDESLMLCSICCDKATGLHYGIITCEGCKGFFKRTVQNKRVYTCVGNGQCEVTKAQRNRCQYCRFQKCLHMGMMLEAVREDRMPGGRNTGLSYKQCKPKNYDKLRKKFQQMAQQKAQLNRKTRAEKQALKAAREAMKAERESKGLKGSGGSAGGGGSSGGMSGKHHGGEVRTLKPQTAQLIEVLQQTESAVLKVAEKEGVNLKEHRYSDLPATMELDDFRRLQCRLGEELVFHLVQWVKHLPFFTQLSAVEHTHLLKTKWLDLMLLCTISRAMHFKQPLVNSSVSSGMSGKSSGGMDVGLSFEQCTHKNLLLLQECMNKTLDLRLDMDVFRDEMGEVVEKVTKLAASFRTLGVTRNEYLLLKVILFLDQTGKPFSEQIRSVQEPYILALKDFMEANNQPGRFDDFLSQLPELHASSKLLLHSKLLYMPYLLNAIAGVGPNGATPSALSPSSS</sequence>
<dbReference type="EnsemblMetazoa" id="NM_001025213">
    <property type="protein sequence ID" value="NP_001020384"/>
    <property type="gene ID" value="GeneID_574072"/>
</dbReference>
<evidence type="ECO:0000256" key="10">
    <source>
        <dbReference type="RuleBase" id="RU004334"/>
    </source>
</evidence>
<evidence type="ECO:0000256" key="3">
    <source>
        <dbReference type="ARBA" id="ARBA00022771"/>
    </source>
</evidence>
<dbReference type="SMART" id="SM00430">
    <property type="entry name" value="HOLI"/>
    <property type="match status" value="1"/>
</dbReference>
<dbReference type="PANTHER" id="PTHR24086:SF15">
    <property type="entry name" value="NUCLEAR HORMONE RECEPTOR FTZ-F1"/>
    <property type="match status" value="1"/>
</dbReference>
<evidence type="ECO:0000256" key="2">
    <source>
        <dbReference type="ARBA" id="ARBA00022723"/>
    </source>
</evidence>
<dbReference type="PROSITE" id="PS51030">
    <property type="entry name" value="NUCLEAR_REC_DBD_2"/>
    <property type="match status" value="1"/>
</dbReference>
<evidence type="ECO:0000256" key="6">
    <source>
        <dbReference type="ARBA" id="ARBA00023125"/>
    </source>
</evidence>
<evidence type="ECO:0000256" key="4">
    <source>
        <dbReference type="ARBA" id="ARBA00022833"/>
    </source>
</evidence>
<dbReference type="Pfam" id="PF00104">
    <property type="entry name" value="Hormone_recep"/>
    <property type="match status" value="1"/>
</dbReference>
<dbReference type="GO" id="GO:0004879">
    <property type="term" value="F:nuclear receptor activity"/>
    <property type="evidence" value="ECO:0007669"/>
    <property type="project" value="InterPro"/>
</dbReference>
<dbReference type="FunFam" id="3.30.50.10:FF:000006">
    <property type="entry name" value="Nuclear receptor subfamily 5 group A member"/>
    <property type="match status" value="1"/>
</dbReference>
<dbReference type="InterPro" id="IPR035500">
    <property type="entry name" value="NHR-like_dom_sf"/>
</dbReference>
<feature type="compositionally biased region" description="Polar residues" evidence="11">
    <location>
        <begin position="240"/>
        <end position="254"/>
    </location>
</feature>
<feature type="compositionally biased region" description="Basic and acidic residues" evidence="11">
    <location>
        <begin position="396"/>
        <end position="407"/>
    </location>
</feature>
<dbReference type="PANTHER" id="PTHR24086">
    <property type="entry name" value="NUCLEAR RECEPTOR SUBFAMILY 5 GROUP A"/>
    <property type="match status" value="1"/>
</dbReference>
<keyword evidence="3 10" id="KW-0863">Zinc-finger</keyword>
<dbReference type="InterPro" id="IPR016355">
    <property type="entry name" value="NR5-like"/>
</dbReference>
<evidence type="ECO:0000313" key="15">
    <source>
        <dbReference type="EnsemblMetazoa" id="NP_001020384"/>
    </source>
</evidence>
<dbReference type="AlphaFoldDB" id="Q4U1Y2"/>
<organism evidence="14">
    <name type="scientific">Strongylocentrotus purpuratus</name>
    <name type="common">Purple sea urchin</name>
    <dbReference type="NCBI Taxonomy" id="7668"/>
    <lineage>
        <taxon>Eukaryota</taxon>
        <taxon>Metazoa</taxon>
        <taxon>Echinodermata</taxon>
        <taxon>Eleutherozoa</taxon>
        <taxon>Echinozoa</taxon>
        <taxon>Echinoidea</taxon>
        <taxon>Euechinoidea</taxon>
        <taxon>Echinacea</taxon>
        <taxon>Camarodonta</taxon>
        <taxon>Echinidea</taxon>
        <taxon>Strongylocentrotidae</taxon>
        <taxon>Strongylocentrotus</taxon>
    </lineage>
</organism>
<dbReference type="PRINTS" id="PR00047">
    <property type="entry name" value="STROIDFINGER"/>
</dbReference>
<dbReference type="InterPro" id="IPR000536">
    <property type="entry name" value="Nucl_hrmn_rcpt_lig-bd"/>
</dbReference>
<comment type="subcellular location">
    <subcellularLocation>
        <location evidence="1 10">Nucleus</location>
    </subcellularLocation>
</comment>
<evidence type="ECO:0000313" key="16">
    <source>
        <dbReference type="Proteomes" id="UP000007110"/>
    </source>
</evidence>
<dbReference type="GO" id="GO:0008270">
    <property type="term" value="F:zinc ion binding"/>
    <property type="evidence" value="ECO:0007669"/>
    <property type="project" value="UniProtKB-KW"/>
</dbReference>
<dbReference type="KEGG" id="spu:574072"/>
<feature type="region of interest" description="Disordered" evidence="11">
    <location>
        <begin position="237"/>
        <end position="263"/>
    </location>
</feature>
<dbReference type="GO" id="GO:0009755">
    <property type="term" value="P:hormone-mediated signaling pathway"/>
    <property type="evidence" value="ECO:0000318"/>
    <property type="project" value="GO_Central"/>
</dbReference>
<dbReference type="CDD" id="cd07168">
    <property type="entry name" value="NR_DBD_DHR4_like"/>
    <property type="match status" value="1"/>
</dbReference>
<keyword evidence="5 10" id="KW-0805">Transcription regulation</keyword>
<dbReference type="OrthoDB" id="10006908at2759"/>
<proteinExistence type="evidence at transcript level"/>
<keyword evidence="8 10" id="KW-0675">Receptor</keyword>
<dbReference type="Pfam" id="PF00105">
    <property type="entry name" value="zf-C4"/>
    <property type="match status" value="1"/>
</dbReference>
<dbReference type="HOGENOM" id="CLU_386534_0_0_1"/>
<feature type="region of interest" description="Disordered" evidence="11">
    <location>
        <begin position="396"/>
        <end position="432"/>
    </location>
</feature>
<dbReference type="EMBL" id="DQ018372">
    <property type="protein sequence ID" value="AAY41406.1"/>
    <property type="molecule type" value="mRNA"/>
</dbReference>
<dbReference type="InterPro" id="IPR001723">
    <property type="entry name" value="Nuclear_hrmn_rcpt"/>
</dbReference>
<keyword evidence="7 10" id="KW-0804">Transcription</keyword>
<keyword evidence="9 10" id="KW-0539">Nucleus</keyword>
<dbReference type="CDD" id="cd06953">
    <property type="entry name" value="NR_LBD_DHR4_like"/>
    <property type="match status" value="1"/>
</dbReference>
<evidence type="ECO:0000259" key="13">
    <source>
        <dbReference type="PROSITE" id="PS51843"/>
    </source>
</evidence>
<dbReference type="SMART" id="SM00399">
    <property type="entry name" value="ZnF_C4"/>
    <property type="match status" value="1"/>
</dbReference>
<gene>
    <name evidence="14" type="primary">SHR3</name>
</gene>
<feature type="domain" description="Nuclear receptor" evidence="12">
    <location>
        <begin position="268"/>
        <end position="343"/>
    </location>
</feature>
<dbReference type="InterPro" id="IPR013088">
    <property type="entry name" value="Znf_NHR/GATA"/>
</dbReference>
<dbReference type="GO" id="GO:0006357">
    <property type="term" value="P:regulation of transcription by RNA polymerase II"/>
    <property type="evidence" value="ECO:0000318"/>
    <property type="project" value="GO_Central"/>
</dbReference>
<reference evidence="15" key="3">
    <citation type="submission" date="2021-01" db="UniProtKB">
        <authorList>
            <consortium name="EnsemblMetazoa"/>
        </authorList>
    </citation>
    <scope>IDENTIFICATION</scope>
</reference>
<dbReference type="SUPFAM" id="SSF57716">
    <property type="entry name" value="Glucocorticoid receptor-like (DNA-binding domain)"/>
    <property type="match status" value="1"/>
</dbReference>
<evidence type="ECO:0000256" key="11">
    <source>
        <dbReference type="SAM" id="MobiDB-lite"/>
    </source>
</evidence>
<evidence type="ECO:0000256" key="7">
    <source>
        <dbReference type="ARBA" id="ARBA00023163"/>
    </source>
</evidence>
<evidence type="ECO:0000256" key="8">
    <source>
        <dbReference type="ARBA" id="ARBA00023170"/>
    </source>
</evidence>
<evidence type="ECO:0000313" key="14">
    <source>
        <dbReference type="EMBL" id="AAY41406.1"/>
    </source>
</evidence>
<dbReference type="InParanoid" id="Q4U1Y2"/>
<dbReference type="GO" id="GO:0009888">
    <property type="term" value="P:tissue development"/>
    <property type="evidence" value="ECO:0000318"/>
    <property type="project" value="GO_Central"/>
</dbReference>
<feature type="compositionally biased region" description="Polar residues" evidence="11">
    <location>
        <begin position="12"/>
        <end position="23"/>
    </location>
</feature>
<dbReference type="PROSITE" id="PS51843">
    <property type="entry name" value="NR_LBD"/>
    <property type="match status" value="1"/>
</dbReference>
<comment type="similarity">
    <text evidence="10">Belongs to the nuclear hormone receptor family.</text>
</comment>
<feature type="compositionally biased region" description="Gly residues" evidence="11">
    <location>
        <begin position="409"/>
        <end position="425"/>
    </location>
</feature>
<dbReference type="CTD" id="574072"/>
<keyword evidence="6 10" id="KW-0238">DNA-binding</keyword>
<dbReference type="OMA" id="VAWERAM"/>
<dbReference type="GeneID" id="574072"/>
<feature type="compositionally biased region" description="Polar residues" evidence="11">
    <location>
        <begin position="43"/>
        <end position="53"/>
    </location>
</feature>
<reference evidence="14" key="1">
    <citation type="submission" date="2005-04" db="EMBL/GenBank/DDBJ databases">
        <title>Sea Urchin Orphan Nuclear Receptors.</title>
        <authorList>
            <person name="Tsironis Y."/>
            <person name="Ammons D."/>
            <person name="Flytzanis C.N."/>
        </authorList>
    </citation>
    <scope>NUCLEOTIDE SEQUENCE</scope>
</reference>
<evidence type="ECO:0000256" key="1">
    <source>
        <dbReference type="ARBA" id="ARBA00004123"/>
    </source>
</evidence>
<dbReference type="PRINTS" id="PR00398">
    <property type="entry name" value="STRDHORMONER"/>
</dbReference>
<name>Q4U1Y2_STRPU</name>
<keyword evidence="4 10" id="KW-0862">Zinc</keyword>
<protein>
    <submittedName>
        <fullName evidence="14">Steroid hormone receptor 3</fullName>
    </submittedName>
</protein>
<dbReference type="Gene3D" id="1.10.565.10">
    <property type="entry name" value="Retinoid X Receptor"/>
    <property type="match status" value="1"/>
</dbReference>
<dbReference type="GO" id="GO:0000978">
    <property type="term" value="F:RNA polymerase II cis-regulatory region sequence-specific DNA binding"/>
    <property type="evidence" value="ECO:0000318"/>
    <property type="project" value="GO_Central"/>
</dbReference>
<dbReference type="SUPFAM" id="SSF48508">
    <property type="entry name" value="Nuclear receptor ligand-binding domain"/>
    <property type="match status" value="1"/>
</dbReference>
<dbReference type="InterPro" id="IPR001628">
    <property type="entry name" value="Znf_hrmn_rcpt"/>
</dbReference>
<accession>Q4U1Y2</accession>
<evidence type="ECO:0000256" key="9">
    <source>
        <dbReference type="ARBA" id="ARBA00023242"/>
    </source>
</evidence>
<keyword evidence="16" id="KW-1185">Reference proteome</keyword>
<dbReference type="Gene3D" id="3.30.50.10">
    <property type="entry name" value="Erythroid Transcription Factor GATA-1, subunit A"/>
    <property type="match status" value="1"/>
</dbReference>
<feature type="region of interest" description="Disordered" evidence="11">
    <location>
        <begin position="1"/>
        <end position="54"/>
    </location>
</feature>
<reference evidence="16" key="2">
    <citation type="submission" date="2015-02" db="EMBL/GenBank/DDBJ databases">
        <title>Genome sequencing for Strongylocentrotus purpuratus.</title>
        <authorList>
            <person name="Murali S."/>
            <person name="Liu Y."/>
            <person name="Vee V."/>
            <person name="English A."/>
            <person name="Wang M."/>
            <person name="Skinner E."/>
            <person name="Han Y."/>
            <person name="Muzny D.M."/>
            <person name="Worley K.C."/>
            <person name="Gibbs R.A."/>
        </authorList>
    </citation>
    <scope>NUCLEOTIDE SEQUENCE</scope>
</reference>
<dbReference type="Proteomes" id="UP000007110">
    <property type="component" value="Unassembled WGS sequence"/>
</dbReference>
<keyword evidence="2 10" id="KW-0479">Metal-binding</keyword>
<feature type="domain" description="NR LBD" evidence="13">
    <location>
        <begin position="461"/>
        <end position="708"/>
    </location>
</feature>